<evidence type="ECO:0000313" key="3">
    <source>
        <dbReference type="Proteomes" id="UP001254658"/>
    </source>
</evidence>
<evidence type="ECO:0000313" key="2">
    <source>
        <dbReference type="EMBL" id="WMX70168.1"/>
    </source>
</evidence>
<accession>A0AAX4AG65</accession>
<feature type="transmembrane region" description="Helical" evidence="1">
    <location>
        <begin position="12"/>
        <end position="29"/>
    </location>
</feature>
<evidence type="ECO:0000256" key="1">
    <source>
        <dbReference type="SAM" id="Phobius"/>
    </source>
</evidence>
<gene>
    <name evidence="2" type="ORF">RF668_09720</name>
</gene>
<feature type="transmembrane region" description="Helical" evidence="1">
    <location>
        <begin position="35"/>
        <end position="54"/>
    </location>
</feature>
<organism evidence="2 3">
    <name type="scientific">Lactococcus lactis subsp. cremoris</name>
    <name type="common">Streptococcus cremoris</name>
    <dbReference type="NCBI Taxonomy" id="1359"/>
    <lineage>
        <taxon>Bacteria</taxon>
        <taxon>Bacillati</taxon>
        <taxon>Bacillota</taxon>
        <taxon>Bacilli</taxon>
        <taxon>Lactobacillales</taxon>
        <taxon>Streptococcaceae</taxon>
        <taxon>Lactococcus</taxon>
    </lineage>
</organism>
<dbReference type="EMBL" id="CP133787">
    <property type="protein sequence ID" value="WMX70168.1"/>
    <property type="molecule type" value="Genomic_DNA"/>
</dbReference>
<reference evidence="2" key="2">
    <citation type="submission" date="2023-09" db="EMBL/GenBank/DDBJ databases">
        <authorList>
            <person name="Kim T.W."/>
        </authorList>
    </citation>
    <scope>NUCLEOTIDE SEQUENCE</scope>
    <source>
        <strain evidence="2">KCKM 0438</strain>
    </source>
</reference>
<protein>
    <submittedName>
        <fullName evidence="2">Uncharacterized protein</fullName>
    </submittedName>
</protein>
<proteinExistence type="predicted"/>
<keyword evidence="1" id="KW-1133">Transmembrane helix</keyword>
<keyword evidence="1" id="KW-0472">Membrane</keyword>
<sequence length="114" mass="13267">MINIRFKKLKIFSNIFSWIFFLWFALLFNKNDFGPSLRIIGLTAGIIIVCVIKFDSLSSLFKSSALSYNKNYCQVYLKDKNLKNQKLTHIYFNELKKIDILISNNEVVSAGKDM</sequence>
<name>A0AAX4AG65_LACLC</name>
<dbReference type="AlphaFoldDB" id="A0AAX4AG65"/>
<keyword evidence="1" id="KW-0812">Transmembrane</keyword>
<dbReference type="RefSeq" id="WP_043734510.1">
    <property type="nucleotide sequence ID" value="NZ_CP070856.1"/>
</dbReference>
<reference evidence="2" key="1">
    <citation type="journal article" date="2022" name="Microbiol. Spectr.">
        <title>Optimizing Conditions in the Acid Tolerance Test for Potential Probiotics Using Response Surface Methodology.</title>
        <authorList>
            <person name="Ko H.I."/>
            <person name="Jeong C.H."/>
            <person name="Hong S.W."/>
            <person name="Eun J.B."/>
            <person name="Kim T.W."/>
        </authorList>
    </citation>
    <scope>NUCLEOTIDE SEQUENCE</scope>
    <source>
        <strain evidence="2">KCKM 0438</strain>
    </source>
</reference>
<dbReference type="Proteomes" id="UP001254658">
    <property type="component" value="Chromosome"/>
</dbReference>